<gene>
    <name evidence="11" type="primary">LOC108709385</name>
</gene>
<keyword evidence="5 9" id="KW-1133">Transmembrane helix</keyword>
<reference evidence="11" key="2">
    <citation type="submission" date="2025-08" db="UniProtKB">
        <authorList>
            <consortium name="RefSeq"/>
        </authorList>
    </citation>
    <scope>IDENTIFICATION</scope>
    <source>
        <strain evidence="11">J_2021</strain>
        <tissue evidence="11">Erythrocytes</tissue>
    </source>
</reference>
<dbReference type="GeneID" id="108709385"/>
<evidence type="ECO:0000256" key="7">
    <source>
        <dbReference type="ARBA" id="ARBA00023180"/>
    </source>
</evidence>
<evidence type="ECO:0000256" key="3">
    <source>
        <dbReference type="ARBA" id="ARBA00022729"/>
    </source>
</evidence>
<dbReference type="GO" id="GO:0007160">
    <property type="term" value="P:cell-matrix adhesion"/>
    <property type="evidence" value="ECO:0000318"/>
    <property type="project" value="GO_Central"/>
</dbReference>
<reference evidence="10" key="1">
    <citation type="submission" date="2024-06" db="UniProtKB">
        <authorList>
            <consortium name="RefSeq"/>
        </authorList>
    </citation>
    <scope>NUCLEOTIDE SEQUENCE [LARGE SCALE GENOMIC DNA]</scope>
    <source>
        <strain evidence="10">J_2021</strain>
    </source>
</reference>
<dbReference type="PRINTS" id="PR01700">
    <property type="entry name" value="CD34ANTIGEN"/>
</dbReference>
<keyword evidence="6 9" id="KW-0472">Membrane</keyword>
<dbReference type="InterPro" id="IPR008083">
    <property type="entry name" value="CD34"/>
</dbReference>
<feature type="compositionally biased region" description="Basic and acidic residues" evidence="8">
    <location>
        <begin position="418"/>
        <end position="428"/>
    </location>
</feature>
<feature type="region of interest" description="Disordered" evidence="8">
    <location>
        <begin position="224"/>
        <end position="244"/>
    </location>
</feature>
<dbReference type="RefSeq" id="XP_041440652.1">
    <property type="nucleotide sequence ID" value="XM_041584718.1"/>
</dbReference>
<evidence type="ECO:0000256" key="6">
    <source>
        <dbReference type="ARBA" id="ARBA00023136"/>
    </source>
</evidence>
<dbReference type="OrthoDB" id="8945512at2759"/>
<organism evidence="10 11">
    <name type="scientific">Xenopus laevis</name>
    <name type="common">African clawed frog</name>
    <dbReference type="NCBI Taxonomy" id="8355"/>
    <lineage>
        <taxon>Eukaryota</taxon>
        <taxon>Metazoa</taxon>
        <taxon>Chordata</taxon>
        <taxon>Craniata</taxon>
        <taxon>Vertebrata</taxon>
        <taxon>Euteleostomi</taxon>
        <taxon>Amphibia</taxon>
        <taxon>Batrachia</taxon>
        <taxon>Anura</taxon>
        <taxon>Pipoidea</taxon>
        <taxon>Pipidae</taxon>
        <taxon>Xenopodinae</taxon>
        <taxon>Xenopus</taxon>
        <taxon>Xenopus</taxon>
    </lineage>
</organism>
<dbReference type="Pfam" id="PF06365">
    <property type="entry name" value="CD34_antigen"/>
    <property type="match status" value="1"/>
</dbReference>
<keyword evidence="10" id="KW-1185">Reference proteome</keyword>
<feature type="region of interest" description="Disordered" evidence="8">
    <location>
        <begin position="415"/>
        <end position="455"/>
    </location>
</feature>
<dbReference type="InterPro" id="IPR013836">
    <property type="entry name" value="CD34/Podocalyxin"/>
</dbReference>
<proteinExistence type="predicted"/>
<keyword evidence="2 9" id="KW-0812">Transmembrane</keyword>
<name>A0A8J1MG05_XENLA</name>
<evidence type="ECO:0000256" key="5">
    <source>
        <dbReference type="ARBA" id="ARBA00022989"/>
    </source>
</evidence>
<dbReference type="AlphaFoldDB" id="A0A8J1MG05"/>
<dbReference type="PANTHER" id="PTHR16677:SF1">
    <property type="entry name" value="HEMATOPOIETIC PROGENITOR CELL ANTIGEN CD34"/>
    <property type="match status" value="1"/>
</dbReference>
<protein>
    <submittedName>
        <fullName evidence="11">Hematopoietic progenitor cell antigen CD34</fullName>
    </submittedName>
</protein>
<dbReference type="Proteomes" id="UP000186698">
    <property type="component" value="Chromosome 2S"/>
</dbReference>
<evidence type="ECO:0000313" key="10">
    <source>
        <dbReference type="Proteomes" id="UP000186698"/>
    </source>
</evidence>
<evidence type="ECO:0000256" key="2">
    <source>
        <dbReference type="ARBA" id="ARBA00022692"/>
    </source>
</evidence>
<sequence>MTQKLPGSELTDTHINNVCLSPSICAALTLGDALTFKINITQQSRTWSICASLCPTAKAARMMLTCCLGKLNKAHLLGSLLSMLILLENTSFAVGSEISSTAHATEQTTATQDVTDTPTIPITATSILSSETQNTERSAATTEHNTVSVDLTQTVTVSQNSTDLTTLADIHSTTISETFTPSAPNATTLGASLNPNMISDSSDSSTATATILFIQNSSNIPETTYSSTLDSTQPTVETESQKNSTEPVTVTCSNLRNHKTNAEVVCFEYQEKVKCDDLLKLDQGDTLRSVLCNVTNSYTSQCHLSLYTSETNQNCILWVLKGMASKDAKEALESHYSALQKKDFVYKWEQISDHQTKTKKTLIALVTVGVLMAFIIVTGYYLSNRESWTPGRQRLGEDPYYTETDSQGNTLVSVSAHNQEKANNETRENGTGQASTPTTTNGHSAKKQTMSDTKV</sequence>
<keyword evidence="7" id="KW-0325">Glycoprotein</keyword>
<evidence type="ECO:0000313" key="11">
    <source>
        <dbReference type="RefSeq" id="XP_041440652.1"/>
    </source>
</evidence>
<feature type="compositionally biased region" description="Polar residues" evidence="8">
    <location>
        <begin position="429"/>
        <end position="455"/>
    </location>
</feature>
<dbReference type="PANTHER" id="PTHR16677">
    <property type="entry name" value="HEMATOPOIETIC PROGENITOR CELL ANTIGEN CD34"/>
    <property type="match status" value="1"/>
</dbReference>
<evidence type="ECO:0000256" key="1">
    <source>
        <dbReference type="ARBA" id="ARBA00004479"/>
    </source>
</evidence>
<evidence type="ECO:0000256" key="9">
    <source>
        <dbReference type="SAM" id="Phobius"/>
    </source>
</evidence>
<keyword evidence="4" id="KW-0130">Cell adhesion</keyword>
<keyword evidence="3" id="KW-0732">Signal</keyword>
<dbReference type="KEGG" id="xla:108709385"/>
<dbReference type="GO" id="GO:0005886">
    <property type="term" value="C:plasma membrane"/>
    <property type="evidence" value="ECO:0007669"/>
    <property type="project" value="UniProtKB-ARBA"/>
</dbReference>
<evidence type="ECO:0000256" key="8">
    <source>
        <dbReference type="SAM" id="MobiDB-lite"/>
    </source>
</evidence>
<evidence type="ECO:0000256" key="4">
    <source>
        <dbReference type="ARBA" id="ARBA00022889"/>
    </source>
</evidence>
<dbReference type="CTD" id="108709385"/>
<feature type="transmembrane region" description="Helical" evidence="9">
    <location>
        <begin position="362"/>
        <end position="382"/>
    </location>
</feature>
<feature type="region of interest" description="Disordered" evidence="8">
    <location>
        <begin position="125"/>
        <end position="146"/>
    </location>
</feature>
<comment type="subcellular location">
    <subcellularLocation>
        <location evidence="1">Membrane</location>
        <topology evidence="1">Single-pass type I membrane protein</topology>
    </subcellularLocation>
</comment>
<accession>A0A8J1MG05</accession>